<comment type="caution">
    <text evidence="2">The sequence shown here is derived from an EMBL/GenBank/DDBJ whole genome shotgun (WGS) entry which is preliminary data.</text>
</comment>
<accession>A0ABR4NPF9</accession>
<dbReference type="EMBL" id="JBEVYD010000010">
    <property type="protein sequence ID" value="KAL3229987.1"/>
    <property type="molecule type" value="Genomic_DNA"/>
</dbReference>
<evidence type="ECO:0000313" key="2">
    <source>
        <dbReference type="EMBL" id="KAL3229987.1"/>
    </source>
</evidence>
<evidence type="ECO:0000256" key="1">
    <source>
        <dbReference type="SAM" id="MobiDB-lite"/>
    </source>
</evidence>
<name>A0ABR4NPF9_9SACH</name>
<gene>
    <name evidence="2" type="ORF">RNJ44_01350</name>
</gene>
<reference evidence="2 3" key="1">
    <citation type="submission" date="2024-05" db="EMBL/GenBank/DDBJ databases">
        <title>Long read based assembly of the Candida bracarensis genome reveals expanded adhesin content.</title>
        <authorList>
            <person name="Marcet-Houben M."/>
            <person name="Ksiezopolska E."/>
            <person name="Gabaldon T."/>
        </authorList>
    </citation>
    <scope>NUCLEOTIDE SEQUENCE [LARGE SCALE GENOMIC DNA]</scope>
    <source>
        <strain evidence="2 3">CBM6</strain>
    </source>
</reference>
<evidence type="ECO:0000313" key="3">
    <source>
        <dbReference type="Proteomes" id="UP001623330"/>
    </source>
</evidence>
<organism evidence="2 3">
    <name type="scientific">Nakaseomyces bracarensis</name>
    <dbReference type="NCBI Taxonomy" id="273131"/>
    <lineage>
        <taxon>Eukaryota</taxon>
        <taxon>Fungi</taxon>
        <taxon>Dikarya</taxon>
        <taxon>Ascomycota</taxon>
        <taxon>Saccharomycotina</taxon>
        <taxon>Saccharomycetes</taxon>
        <taxon>Saccharomycetales</taxon>
        <taxon>Saccharomycetaceae</taxon>
        <taxon>Nakaseomyces</taxon>
    </lineage>
</organism>
<dbReference type="Proteomes" id="UP001623330">
    <property type="component" value="Unassembled WGS sequence"/>
</dbReference>
<protein>
    <submittedName>
        <fullName evidence="2">Superficial pseudohyphal growth protein 1</fullName>
    </submittedName>
</protein>
<feature type="region of interest" description="Disordered" evidence="1">
    <location>
        <begin position="1"/>
        <end position="28"/>
    </location>
</feature>
<proteinExistence type="predicted"/>
<sequence length="268" mass="30442">MTDICSTPSAKLIDTSSCPSTPNKKGKYAPLQLVTTPSKKTQRKLPFQLLSPSYENKEESRLEEEYMQLRMNQRYSGSISPLSETHSIAPTRLEETEPQAQIDALNTTHPETIEINKLLNKQLYEELRLQGQEEEQEKERSVPRHKVSKPTRPILKINSGFLNYLVTSSRGSVADATIYATEINATKQPMPMVTSPWEKLTIPVNPMIKSRYSRLKREFFDECDEESDAGEDLGTGVDAAIVRGFAFPRQATSTRSPFYIPKKLRWAK</sequence>
<keyword evidence="3" id="KW-1185">Reference proteome</keyword>
<feature type="compositionally biased region" description="Polar residues" evidence="1">
    <location>
        <begin position="1"/>
        <end position="23"/>
    </location>
</feature>